<dbReference type="EMBL" id="JBHTIM010000001">
    <property type="protein sequence ID" value="MFD0780989.1"/>
    <property type="molecule type" value="Genomic_DNA"/>
</dbReference>
<evidence type="ECO:0000256" key="4">
    <source>
        <dbReference type="ARBA" id="ARBA00022989"/>
    </source>
</evidence>
<reference evidence="10" key="1">
    <citation type="journal article" date="2019" name="Int. J. Syst. Evol. Microbiol.">
        <title>The Global Catalogue of Microorganisms (GCM) 10K type strain sequencing project: providing services to taxonomists for standard genome sequencing and annotation.</title>
        <authorList>
            <consortium name="The Broad Institute Genomics Platform"/>
            <consortium name="The Broad Institute Genome Sequencing Center for Infectious Disease"/>
            <person name="Wu L."/>
            <person name="Ma J."/>
        </authorList>
    </citation>
    <scope>NUCLEOTIDE SEQUENCE [LARGE SCALE GENOMIC DNA]</scope>
    <source>
        <strain evidence="10">CCUG 50754</strain>
    </source>
</reference>
<evidence type="ECO:0000256" key="2">
    <source>
        <dbReference type="ARBA" id="ARBA00022475"/>
    </source>
</evidence>
<name>A0ABW2ZR28_9MICO</name>
<gene>
    <name evidence="9" type="ORF">ACFQZV_06710</name>
</gene>
<evidence type="ECO:0000256" key="6">
    <source>
        <dbReference type="SAM" id="MobiDB-lite"/>
    </source>
</evidence>
<feature type="region of interest" description="Disordered" evidence="6">
    <location>
        <begin position="65"/>
        <end position="100"/>
    </location>
</feature>
<proteinExistence type="predicted"/>
<keyword evidence="2" id="KW-1003">Cell membrane</keyword>
<keyword evidence="10" id="KW-1185">Reference proteome</keyword>
<keyword evidence="5 7" id="KW-0472">Membrane</keyword>
<dbReference type="InterPro" id="IPR027379">
    <property type="entry name" value="CLS_N"/>
</dbReference>
<feature type="domain" description="Cardiolipin synthase N-terminal" evidence="8">
    <location>
        <begin position="11"/>
        <end position="56"/>
    </location>
</feature>
<evidence type="ECO:0000256" key="5">
    <source>
        <dbReference type="ARBA" id="ARBA00023136"/>
    </source>
</evidence>
<feature type="transmembrane region" description="Helical" evidence="7">
    <location>
        <begin position="35"/>
        <end position="54"/>
    </location>
</feature>
<keyword evidence="4 7" id="KW-1133">Transmembrane helix</keyword>
<accession>A0ABW2ZR28</accession>
<dbReference type="RefSeq" id="WP_378752070.1">
    <property type="nucleotide sequence ID" value="NZ_JBHSSV010000008.1"/>
</dbReference>
<evidence type="ECO:0000256" key="1">
    <source>
        <dbReference type="ARBA" id="ARBA00004651"/>
    </source>
</evidence>
<evidence type="ECO:0000259" key="8">
    <source>
        <dbReference type="Pfam" id="PF13396"/>
    </source>
</evidence>
<organism evidence="9 10">
    <name type="scientific">Microbacterium koreense</name>
    <dbReference type="NCBI Taxonomy" id="323761"/>
    <lineage>
        <taxon>Bacteria</taxon>
        <taxon>Bacillati</taxon>
        <taxon>Actinomycetota</taxon>
        <taxon>Actinomycetes</taxon>
        <taxon>Micrococcales</taxon>
        <taxon>Microbacteriaceae</taxon>
        <taxon>Microbacterium</taxon>
    </lineage>
</organism>
<comment type="caution">
    <text evidence="9">The sequence shown here is derived from an EMBL/GenBank/DDBJ whole genome shotgun (WGS) entry which is preliminary data.</text>
</comment>
<keyword evidence="3 7" id="KW-0812">Transmembrane</keyword>
<evidence type="ECO:0000256" key="7">
    <source>
        <dbReference type="SAM" id="Phobius"/>
    </source>
</evidence>
<comment type="subcellular location">
    <subcellularLocation>
        <location evidence="1">Cell membrane</location>
        <topology evidence="1">Multi-pass membrane protein</topology>
    </subcellularLocation>
</comment>
<dbReference type="Pfam" id="PF13396">
    <property type="entry name" value="PLDc_N"/>
    <property type="match status" value="1"/>
</dbReference>
<dbReference type="Proteomes" id="UP001597042">
    <property type="component" value="Unassembled WGS sequence"/>
</dbReference>
<evidence type="ECO:0000313" key="9">
    <source>
        <dbReference type="EMBL" id="MFD0780989.1"/>
    </source>
</evidence>
<evidence type="ECO:0000256" key="3">
    <source>
        <dbReference type="ARBA" id="ARBA00022692"/>
    </source>
</evidence>
<protein>
    <submittedName>
        <fullName evidence="9">PLD nuclease N-terminal domain-containing protein</fullName>
    </submittedName>
</protein>
<sequence length="119" mass="13525">MAVLLSFLVIALMVFALIDIIRRDDSEVKHLPKVMWVIIVLIVPLIGCGLWFALGREYSSAGIRMPRPAPRSAPVAAPPPVPRDTRTTEQQLADLEREIEEDRLRAELERRRRERGEAS</sequence>
<feature type="compositionally biased region" description="Pro residues" evidence="6">
    <location>
        <begin position="67"/>
        <end position="82"/>
    </location>
</feature>
<evidence type="ECO:0000313" key="10">
    <source>
        <dbReference type="Proteomes" id="UP001597042"/>
    </source>
</evidence>